<dbReference type="EMBL" id="LAZR01063846">
    <property type="protein sequence ID" value="KKK58695.1"/>
    <property type="molecule type" value="Genomic_DNA"/>
</dbReference>
<name>A0A0F8XCK6_9ZZZZ</name>
<organism evidence="1">
    <name type="scientific">marine sediment metagenome</name>
    <dbReference type="NCBI Taxonomy" id="412755"/>
    <lineage>
        <taxon>unclassified sequences</taxon>
        <taxon>metagenomes</taxon>
        <taxon>ecological metagenomes</taxon>
    </lineage>
</organism>
<reference evidence="1" key="1">
    <citation type="journal article" date="2015" name="Nature">
        <title>Complex archaea that bridge the gap between prokaryotes and eukaryotes.</title>
        <authorList>
            <person name="Spang A."/>
            <person name="Saw J.H."/>
            <person name="Jorgensen S.L."/>
            <person name="Zaremba-Niedzwiedzka K."/>
            <person name="Martijn J."/>
            <person name="Lind A.E."/>
            <person name="van Eijk R."/>
            <person name="Schleper C."/>
            <person name="Guy L."/>
            <person name="Ettema T.J."/>
        </authorList>
    </citation>
    <scope>NUCLEOTIDE SEQUENCE</scope>
</reference>
<protein>
    <submittedName>
        <fullName evidence="1">Uncharacterized protein</fullName>
    </submittedName>
</protein>
<sequence length="144" mass="16395">MKSICAQRKGSHYIAFAEEDRLAGLVFPENQFLRLKISGSKKERSYRELSCYFSSCQYIADQATSTNMDSKTKVHYLTRIQLGFVEDTVFDPNTGLLHWIPRSLSYSNCDQPDAHKFIADALEEHAFLAGVGDVDEYVKMLNTL</sequence>
<evidence type="ECO:0000313" key="1">
    <source>
        <dbReference type="EMBL" id="KKK58695.1"/>
    </source>
</evidence>
<comment type="caution">
    <text evidence="1">The sequence shown here is derived from an EMBL/GenBank/DDBJ whole genome shotgun (WGS) entry which is preliminary data.</text>
</comment>
<gene>
    <name evidence="1" type="ORF">LCGC14_3041830</name>
</gene>
<dbReference type="AlphaFoldDB" id="A0A0F8XCK6"/>
<accession>A0A0F8XCK6</accession>
<proteinExistence type="predicted"/>